<accession>A0A7X0IP04</accession>
<gene>
    <name evidence="2" type="ORF">GGD46_001314</name>
</gene>
<reference evidence="2 3" key="1">
    <citation type="submission" date="2020-08" db="EMBL/GenBank/DDBJ databases">
        <title>Genomic Encyclopedia of Type Strains, Phase IV (KMG-V): Genome sequencing to study the core and pangenomes of soil and plant-associated prokaryotes.</title>
        <authorList>
            <person name="Whitman W."/>
        </authorList>
    </citation>
    <scope>NUCLEOTIDE SEQUENCE [LARGE SCALE GENOMIC DNA]</scope>
    <source>
        <strain evidence="2 3">SEMIA 4060</strain>
    </source>
</reference>
<feature type="transmembrane region" description="Helical" evidence="1">
    <location>
        <begin position="126"/>
        <end position="143"/>
    </location>
</feature>
<evidence type="ECO:0000313" key="2">
    <source>
        <dbReference type="EMBL" id="MBB6484048.1"/>
    </source>
</evidence>
<name>A0A7X0IP04_9HYPH</name>
<dbReference type="Proteomes" id="UP000565576">
    <property type="component" value="Unassembled WGS sequence"/>
</dbReference>
<keyword evidence="1" id="KW-0472">Membrane</keyword>
<feature type="transmembrane region" description="Helical" evidence="1">
    <location>
        <begin position="224"/>
        <end position="244"/>
    </location>
</feature>
<protein>
    <submittedName>
        <fullName evidence="2">Uncharacterized protein</fullName>
    </submittedName>
</protein>
<proteinExistence type="predicted"/>
<organism evidence="2 3">
    <name type="scientific">Rhizobium lusitanum</name>
    <dbReference type="NCBI Taxonomy" id="293958"/>
    <lineage>
        <taxon>Bacteria</taxon>
        <taxon>Pseudomonadati</taxon>
        <taxon>Pseudomonadota</taxon>
        <taxon>Alphaproteobacteria</taxon>
        <taxon>Hyphomicrobiales</taxon>
        <taxon>Rhizobiaceae</taxon>
        <taxon>Rhizobium/Agrobacterium group</taxon>
        <taxon>Rhizobium</taxon>
    </lineage>
</organism>
<sequence length="351" mass="41063">MHVSEKIDILESIVRHLPNWLRRLSGSRQRLQLFEHIRIPGETGIGSRRLRVFRGGHRMSECGVGKSRSRHGRFIMMWSRRLGRNVTNRRVDLSPNLLYLIYDVIDRRYRNLRRRSCVGRFDGNRLYFFCMVPGFFMIGRSLFMMDRLVDRFFGNSDMMLGSGRLLGCSMMHFLIRLAPFLRTRMFMRSVWLGISSRLFMDEFFMNRLRSAWLLMVNFGGNRFLLVRFGLLMSLHFGVMLLGGFGRDLMMHDRCCGDRLFCRRHRLGMFGLDLDDRGLKLVELTAEHFLGRARLHTLKLPLNGTTSPIVNLDPHLGSIVRQAVNGPSNDCYKIRHQHFLMMPGERPGRDSS</sequence>
<dbReference type="EMBL" id="JACHBG010000002">
    <property type="protein sequence ID" value="MBB6484048.1"/>
    <property type="molecule type" value="Genomic_DNA"/>
</dbReference>
<evidence type="ECO:0000313" key="3">
    <source>
        <dbReference type="Proteomes" id="UP000565576"/>
    </source>
</evidence>
<keyword evidence="1" id="KW-0812">Transmembrane</keyword>
<feature type="transmembrane region" description="Helical" evidence="1">
    <location>
        <begin position="158"/>
        <end position="178"/>
    </location>
</feature>
<evidence type="ECO:0000256" key="1">
    <source>
        <dbReference type="SAM" id="Phobius"/>
    </source>
</evidence>
<dbReference type="AlphaFoldDB" id="A0A7X0IP04"/>
<comment type="caution">
    <text evidence="2">The sequence shown here is derived from an EMBL/GenBank/DDBJ whole genome shotgun (WGS) entry which is preliminary data.</text>
</comment>
<keyword evidence="1" id="KW-1133">Transmembrane helix</keyword>